<evidence type="ECO:0000256" key="1">
    <source>
        <dbReference type="ARBA" id="ARBA00004141"/>
    </source>
</evidence>
<dbReference type="Gene3D" id="3.30.70.1450">
    <property type="entry name" value="Regulator of K+ conductance, C-terminal domain"/>
    <property type="match status" value="2"/>
</dbReference>
<dbReference type="Proteomes" id="UP001165367">
    <property type="component" value="Unassembled WGS sequence"/>
</dbReference>
<keyword evidence="5 8" id="KW-0812">Transmembrane</keyword>
<feature type="transmembrane region" description="Helical" evidence="8">
    <location>
        <begin position="398"/>
        <end position="419"/>
    </location>
</feature>
<evidence type="ECO:0000256" key="8">
    <source>
        <dbReference type="SAM" id="Phobius"/>
    </source>
</evidence>
<dbReference type="SUPFAM" id="SSF116726">
    <property type="entry name" value="TrkA C-terminal domain-like"/>
    <property type="match status" value="2"/>
</dbReference>
<keyword evidence="4" id="KW-0630">Potassium</keyword>
<dbReference type="InterPro" id="IPR036721">
    <property type="entry name" value="RCK_C_sf"/>
</dbReference>
<keyword evidence="3" id="KW-0813">Transport</keyword>
<gene>
    <name evidence="10" type="ORF">LZZ85_09755</name>
</gene>
<dbReference type="Pfam" id="PF00999">
    <property type="entry name" value="Na_H_Exchanger"/>
    <property type="match status" value="1"/>
</dbReference>
<organism evidence="10 11">
    <name type="scientific">Terrimonas ginsenosidimutans</name>
    <dbReference type="NCBI Taxonomy" id="2908004"/>
    <lineage>
        <taxon>Bacteria</taxon>
        <taxon>Pseudomonadati</taxon>
        <taxon>Bacteroidota</taxon>
        <taxon>Chitinophagia</taxon>
        <taxon>Chitinophagales</taxon>
        <taxon>Chitinophagaceae</taxon>
        <taxon>Terrimonas</taxon>
    </lineage>
</organism>
<feature type="transmembrane region" description="Helical" evidence="8">
    <location>
        <begin position="65"/>
        <end position="87"/>
    </location>
</feature>
<feature type="transmembrane region" description="Helical" evidence="8">
    <location>
        <begin position="499"/>
        <end position="516"/>
    </location>
</feature>
<accession>A0ABS9KQH9</accession>
<feature type="transmembrane region" description="Helical" evidence="8">
    <location>
        <begin position="474"/>
        <end position="493"/>
    </location>
</feature>
<dbReference type="PANTHER" id="PTHR42751:SF3">
    <property type="entry name" value="SODIUM_GLUTAMATE SYMPORTER"/>
    <property type="match status" value="1"/>
</dbReference>
<feature type="transmembrane region" description="Helical" evidence="8">
    <location>
        <begin position="247"/>
        <end position="266"/>
    </location>
</feature>
<dbReference type="Gene3D" id="1.20.1530.20">
    <property type="match status" value="1"/>
</dbReference>
<evidence type="ECO:0000256" key="7">
    <source>
        <dbReference type="ARBA" id="ARBA00023136"/>
    </source>
</evidence>
<dbReference type="Pfam" id="PF02080">
    <property type="entry name" value="TrkA_C"/>
    <property type="match status" value="2"/>
</dbReference>
<dbReference type="InterPro" id="IPR038770">
    <property type="entry name" value="Na+/solute_symporter_sf"/>
</dbReference>
<comment type="caution">
    <text evidence="10">The sequence shown here is derived from an EMBL/GenBank/DDBJ whole genome shotgun (WGS) entry which is preliminary data.</text>
</comment>
<feature type="transmembrane region" description="Helical" evidence="8">
    <location>
        <begin position="305"/>
        <end position="325"/>
    </location>
</feature>
<feature type="transmembrane region" description="Helical" evidence="8">
    <location>
        <begin position="93"/>
        <end position="111"/>
    </location>
</feature>
<comment type="similarity">
    <text evidence="2">Belongs to the monovalent cation:proton antiporter 2 (CPA2) transporter (TC 2.A.37) family.</text>
</comment>
<dbReference type="InterPro" id="IPR006037">
    <property type="entry name" value="RCK_C"/>
</dbReference>
<feature type="transmembrane region" description="Helical" evidence="8">
    <location>
        <begin position="164"/>
        <end position="183"/>
    </location>
</feature>
<keyword evidence="11" id="KW-1185">Reference proteome</keyword>
<dbReference type="EMBL" id="JAKLTR010000005">
    <property type="protein sequence ID" value="MCG2614567.1"/>
    <property type="molecule type" value="Genomic_DNA"/>
</dbReference>
<keyword evidence="4" id="KW-0633">Potassium transport</keyword>
<feature type="transmembrane region" description="Helical" evidence="8">
    <location>
        <begin position="123"/>
        <end position="152"/>
    </location>
</feature>
<feature type="transmembrane region" description="Helical" evidence="8">
    <location>
        <begin position="331"/>
        <end position="351"/>
    </location>
</feature>
<dbReference type="InterPro" id="IPR006153">
    <property type="entry name" value="Cation/H_exchanger_TM"/>
</dbReference>
<protein>
    <submittedName>
        <fullName evidence="10">Cation:proton antiporter</fullName>
    </submittedName>
</protein>
<feature type="transmembrane region" description="Helical" evidence="8">
    <location>
        <begin position="431"/>
        <end position="453"/>
    </location>
</feature>
<reference evidence="10" key="1">
    <citation type="submission" date="2022-01" db="EMBL/GenBank/DDBJ databases">
        <authorList>
            <person name="Jo J.-H."/>
            <person name="Im W.-T."/>
        </authorList>
    </citation>
    <scope>NUCLEOTIDE SEQUENCE</scope>
    <source>
        <strain evidence="10">NA20</strain>
    </source>
</reference>
<feature type="transmembrane region" description="Helical" evidence="8">
    <location>
        <begin position="34"/>
        <end position="53"/>
    </location>
</feature>
<dbReference type="PANTHER" id="PTHR42751">
    <property type="entry name" value="SODIUM/HYDROGEN EXCHANGER FAMILY/TRKA DOMAIN PROTEIN"/>
    <property type="match status" value="1"/>
</dbReference>
<evidence type="ECO:0000256" key="2">
    <source>
        <dbReference type="ARBA" id="ARBA00005551"/>
    </source>
</evidence>
<evidence type="ECO:0000256" key="6">
    <source>
        <dbReference type="ARBA" id="ARBA00022989"/>
    </source>
</evidence>
<evidence type="ECO:0000256" key="5">
    <source>
        <dbReference type="ARBA" id="ARBA00022692"/>
    </source>
</evidence>
<evidence type="ECO:0000256" key="3">
    <source>
        <dbReference type="ARBA" id="ARBA00022448"/>
    </source>
</evidence>
<feature type="transmembrane region" description="Helical" evidence="8">
    <location>
        <begin position="272"/>
        <end position="293"/>
    </location>
</feature>
<sequence>MKQPLVLGYLIAGFLVGPHFSIFPTVVETENIKVWAEIGVIFLLFSLGLEFSFKKLLKVGTPASVTAVVEVVFMLMIGYVAGSLMGWSRMDSIFLGGVLSISSTTIIIRAFEELGVKGHKFASLVFGILIVEDLVAIVLLVLLSTLAVSAQFAGMDMLMSVAKLVFFLVLWFVSGIFFLPTFLRKTKKFMNDEMLLITSLSLCILMVWLATIVGFSPALGAFIMGSILAETVYAEKIEHLIKSVKDLFGAVFFISVGMLFDPQMLAKYAVPVVLITVVTIIGKALSTTAGALISGQPLKSSVQAGMSLSQIGEFSFIIATLGLTLKVTSDFLYPIAVAVSAITTFTTPYMIKMSERLYEWLQKKLPASWTTAIHRYSSRSQSISNSTEWQVYVRSGMVNTILVSVITTAIVMLSSHYLLPFTRTRLGDNTWTTVIGAICTLAFMAPFLWSLAIKQHRKDLVQKFVSQNKYRTGMLLLQLFRTAIAIFLIGFLLDRFFSPQVAFIVTIGMLSLLIVLSKRIQYLYSRIRERFLANYNEREEKKAKQDLLAPWDAHMAEFVLTADMPGVGKSLLELGWREKYGINVAIIERGNTIINTPKRSQLVFPGDVLFIIGTDDQIVQFRTDMESARLLIVEKKPVEVVLEHFTVTENSVFANKNIREGEIREKIHGIVVGIENEQGRVVNPDSSYVIRSGDTVWVVGDKLRLLSLQKSKQLV</sequence>
<keyword evidence="7 8" id="KW-0472">Membrane</keyword>
<comment type="subcellular location">
    <subcellularLocation>
        <location evidence="1">Membrane</location>
        <topology evidence="1">Multi-pass membrane protein</topology>
    </subcellularLocation>
</comment>
<proteinExistence type="inferred from homology"/>
<evidence type="ECO:0000256" key="4">
    <source>
        <dbReference type="ARBA" id="ARBA00022538"/>
    </source>
</evidence>
<keyword evidence="6 8" id="KW-1133">Transmembrane helix</keyword>
<feature type="domain" description="RCK C-terminal" evidence="9">
    <location>
        <begin position="542"/>
        <end position="627"/>
    </location>
</feature>
<name>A0ABS9KQH9_9BACT</name>
<evidence type="ECO:0000313" key="11">
    <source>
        <dbReference type="Proteomes" id="UP001165367"/>
    </source>
</evidence>
<keyword evidence="4" id="KW-0406">Ion transport</keyword>
<evidence type="ECO:0000259" key="9">
    <source>
        <dbReference type="PROSITE" id="PS51202"/>
    </source>
</evidence>
<evidence type="ECO:0000313" key="10">
    <source>
        <dbReference type="EMBL" id="MCG2614567.1"/>
    </source>
</evidence>
<dbReference type="PROSITE" id="PS51202">
    <property type="entry name" value="RCK_C"/>
    <property type="match status" value="2"/>
</dbReference>
<feature type="domain" description="RCK C-terminal" evidence="9">
    <location>
        <begin position="630"/>
        <end position="714"/>
    </location>
</feature>